<keyword evidence="2" id="KW-1185">Reference proteome</keyword>
<comment type="caution">
    <text evidence="1">The sequence shown here is derived from an EMBL/GenBank/DDBJ whole genome shotgun (WGS) entry which is preliminary data.</text>
</comment>
<accession>A0A9P6CQ87</accession>
<protein>
    <submittedName>
        <fullName evidence="1">Uncharacterized protein</fullName>
    </submittedName>
</protein>
<reference evidence="1" key="1">
    <citation type="submission" date="2020-11" db="EMBL/GenBank/DDBJ databases">
        <authorList>
            <consortium name="DOE Joint Genome Institute"/>
            <person name="Ahrendt S."/>
            <person name="Riley R."/>
            <person name="Andreopoulos W."/>
            <person name="Labutti K."/>
            <person name="Pangilinan J."/>
            <person name="Ruiz-Duenas F.J."/>
            <person name="Barrasa J.M."/>
            <person name="Sanchez-Garcia M."/>
            <person name="Camarero S."/>
            <person name="Miyauchi S."/>
            <person name="Serrano A."/>
            <person name="Linde D."/>
            <person name="Babiker R."/>
            <person name="Drula E."/>
            <person name="Ayuso-Fernandez I."/>
            <person name="Pacheco R."/>
            <person name="Padilla G."/>
            <person name="Ferreira P."/>
            <person name="Barriuso J."/>
            <person name="Kellner H."/>
            <person name="Castanera R."/>
            <person name="Alfaro M."/>
            <person name="Ramirez L."/>
            <person name="Pisabarro A.G."/>
            <person name="Kuo A."/>
            <person name="Tritt A."/>
            <person name="Lipzen A."/>
            <person name="He G."/>
            <person name="Yan M."/>
            <person name="Ng V."/>
            <person name="Cullen D."/>
            <person name="Martin F."/>
            <person name="Rosso M.-N."/>
            <person name="Henrissat B."/>
            <person name="Hibbett D."/>
            <person name="Martinez A.T."/>
            <person name="Grigoriev I.V."/>
        </authorList>
    </citation>
    <scope>NUCLEOTIDE SEQUENCE</scope>
    <source>
        <strain evidence="1">CIRM-BRFM 674</strain>
    </source>
</reference>
<name>A0A9P6CQ87_9AGAR</name>
<feature type="non-terminal residue" evidence="1">
    <location>
        <position position="66"/>
    </location>
</feature>
<evidence type="ECO:0000313" key="1">
    <source>
        <dbReference type="EMBL" id="KAF9475521.1"/>
    </source>
</evidence>
<sequence>LFSSNSVIPLWSPSPGIELVPEEWKHHVNVGDVGFFNDEGGFDTLFNIFLSREENISRHHSPPEDF</sequence>
<dbReference type="EMBL" id="MU155329">
    <property type="protein sequence ID" value="KAF9475521.1"/>
    <property type="molecule type" value="Genomic_DNA"/>
</dbReference>
<proteinExistence type="predicted"/>
<evidence type="ECO:0000313" key="2">
    <source>
        <dbReference type="Proteomes" id="UP000807469"/>
    </source>
</evidence>
<dbReference type="OrthoDB" id="3070764at2759"/>
<dbReference type="AlphaFoldDB" id="A0A9P6CQ87"/>
<feature type="non-terminal residue" evidence="1">
    <location>
        <position position="1"/>
    </location>
</feature>
<gene>
    <name evidence="1" type="ORF">BDN70DRAFT_772199</name>
</gene>
<organism evidence="1 2">
    <name type="scientific">Pholiota conissans</name>
    <dbReference type="NCBI Taxonomy" id="109636"/>
    <lineage>
        <taxon>Eukaryota</taxon>
        <taxon>Fungi</taxon>
        <taxon>Dikarya</taxon>
        <taxon>Basidiomycota</taxon>
        <taxon>Agaricomycotina</taxon>
        <taxon>Agaricomycetes</taxon>
        <taxon>Agaricomycetidae</taxon>
        <taxon>Agaricales</taxon>
        <taxon>Agaricineae</taxon>
        <taxon>Strophariaceae</taxon>
        <taxon>Pholiota</taxon>
    </lineage>
</organism>
<dbReference type="Proteomes" id="UP000807469">
    <property type="component" value="Unassembled WGS sequence"/>
</dbReference>